<sequence length="188" mass="19519">MTRNEAGSRFSSLTSTSTDSTRSSATVKPQRPSSSSAASTSTSRKAPMRLKTDDNGSIAQNQSGQPSQSSSRPGSGSGSGSPSPLRQGSQQNCYSSTSALSYSSPLPSPITPLPGLPSSPPTGLLATLNSLWHPLPSLHVLPHSSYCPPSIEVASALAPGKLCRRRFVGGAFCCFRSLQSSPVQLDPR</sequence>
<feature type="compositionally biased region" description="Low complexity" evidence="1">
    <location>
        <begin position="8"/>
        <end position="26"/>
    </location>
</feature>
<evidence type="ECO:0000256" key="1">
    <source>
        <dbReference type="SAM" id="MobiDB-lite"/>
    </source>
</evidence>
<protein>
    <submittedName>
        <fullName evidence="2">Uncharacterized protein</fullName>
    </submittedName>
</protein>
<accession>A0AAD9AGJ7</accession>
<name>A0AAD9AGJ7_9PEZI</name>
<dbReference type="Proteomes" id="UP001243330">
    <property type="component" value="Unassembled WGS sequence"/>
</dbReference>
<dbReference type="AlphaFoldDB" id="A0AAD9AGJ7"/>
<dbReference type="EMBL" id="JAQOWY010000207">
    <property type="protein sequence ID" value="KAK1847299.1"/>
    <property type="molecule type" value="Genomic_DNA"/>
</dbReference>
<proteinExistence type="predicted"/>
<gene>
    <name evidence="2" type="ORF">CCHR01_10089</name>
</gene>
<feature type="compositionally biased region" description="Low complexity" evidence="1">
    <location>
        <begin position="33"/>
        <end position="43"/>
    </location>
</feature>
<feature type="compositionally biased region" description="Low complexity" evidence="1">
    <location>
        <begin position="62"/>
        <end position="105"/>
    </location>
</feature>
<keyword evidence="3" id="KW-1185">Reference proteome</keyword>
<reference evidence="2" key="1">
    <citation type="submission" date="2023-01" db="EMBL/GenBank/DDBJ databases">
        <title>Colletotrichum chrysophilum M932 genome sequence.</title>
        <authorList>
            <person name="Baroncelli R."/>
        </authorList>
    </citation>
    <scope>NUCLEOTIDE SEQUENCE</scope>
    <source>
        <strain evidence="2">M932</strain>
    </source>
</reference>
<feature type="region of interest" description="Disordered" evidence="1">
    <location>
        <begin position="1"/>
        <end position="106"/>
    </location>
</feature>
<organism evidence="2 3">
    <name type="scientific">Colletotrichum chrysophilum</name>
    <dbReference type="NCBI Taxonomy" id="1836956"/>
    <lineage>
        <taxon>Eukaryota</taxon>
        <taxon>Fungi</taxon>
        <taxon>Dikarya</taxon>
        <taxon>Ascomycota</taxon>
        <taxon>Pezizomycotina</taxon>
        <taxon>Sordariomycetes</taxon>
        <taxon>Hypocreomycetidae</taxon>
        <taxon>Glomerellales</taxon>
        <taxon>Glomerellaceae</taxon>
        <taxon>Colletotrichum</taxon>
        <taxon>Colletotrichum gloeosporioides species complex</taxon>
    </lineage>
</organism>
<evidence type="ECO:0000313" key="3">
    <source>
        <dbReference type="Proteomes" id="UP001243330"/>
    </source>
</evidence>
<evidence type="ECO:0000313" key="2">
    <source>
        <dbReference type="EMBL" id="KAK1847299.1"/>
    </source>
</evidence>
<comment type="caution">
    <text evidence="2">The sequence shown here is derived from an EMBL/GenBank/DDBJ whole genome shotgun (WGS) entry which is preliminary data.</text>
</comment>